<name>A0A2H0TIZ5_9BACT</name>
<dbReference type="AlphaFoldDB" id="A0A2H0TIZ5"/>
<protein>
    <submittedName>
        <fullName evidence="2">Uncharacterized protein</fullName>
    </submittedName>
</protein>
<reference evidence="3" key="1">
    <citation type="submission" date="2017-09" db="EMBL/GenBank/DDBJ databases">
        <title>Depth-based differentiation of microbial function through sediment-hosted aquifers and enrichment of novel symbionts in the deep terrestrial subsurface.</title>
        <authorList>
            <person name="Probst A.J."/>
            <person name="Ladd B."/>
            <person name="Jarett J.K."/>
            <person name="Geller-Mcgrath D.E."/>
            <person name="Sieber C.M.K."/>
            <person name="Emerson J.B."/>
            <person name="Anantharaman K."/>
            <person name="Thomas B.C."/>
            <person name="Malmstrom R."/>
            <person name="Stieglmeier M."/>
            <person name="Klingl A."/>
            <person name="Woyke T."/>
            <person name="Ryan C.M."/>
            <person name="Banfield J.F."/>
        </authorList>
    </citation>
    <scope>NUCLEOTIDE SEQUENCE [LARGE SCALE GENOMIC DNA]</scope>
</reference>
<evidence type="ECO:0000313" key="3">
    <source>
        <dbReference type="Proteomes" id="UP000228909"/>
    </source>
</evidence>
<dbReference type="EMBL" id="PFCK01000064">
    <property type="protein sequence ID" value="PIR71522.1"/>
    <property type="molecule type" value="Genomic_DNA"/>
</dbReference>
<accession>A0A2H0TIZ5</accession>
<organism evidence="2 3">
    <name type="scientific">Candidatus Nealsonbacteria bacterium CG10_big_fil_rev_8_21_14_0_10_37_25</name>
    <dbReference type="NCBI Taxonomy" id="1974711"/>
    <lineage>
        <taxon>Bacteria</taxon>
        <taxon>Candidatus Nealsoniibacteriota</taxon>
    </lineage>
</organism>
<comment type="caution">
    <text evidence="2">The sequence shown here is derived from an EMBL/GenBank/DDBJ whole genome shotgun (WGS) entry which is preliminary data.</text>
</comment>
<dbReference type="Proteomes" id="UP000228909">
    <property type="component" value="Unassembled WGS sequence"/>
</dbReference>
<sequence length="67" mass="7880">MQNYNLKFKTFEISKVFYFCFDEEKTSQEYTQIYPQRKSSDSPGSFGFGKAKRVNKSTLPDAEQIYS</sequence>
<evidence type="ECO:0000256" key="1">
    <source>
        <dbReference type="SAM" id="MobiDB-lite"/>
    </source>
</evidence>
<gene>
    <name evidence="2" type="ORF">COU43_02235</name>
</gene>
<feature type="region of interest" description="Disordered" evidence="1">
    <location>
        <begin position="36"/>
        <end position="67"/>
    </location>
</feature>
<proteinExistence type="predicted"/>
<evidence type="ECO:0000313" key="2">
    <source>
        <dbReference type="EMBL" id="PIR71522.1"/>
    </source>
</evidence>